<sequence length="891" mass="98095">MKQIYSIYRTDLRNIARVPTGLLLMAALAVLPSVYAWINLFAMWDPYSNTSGIKIAVTSLDEGATFQTQSFNIGTEVVESLKTNHQLGWTFVDENEALQGVERGRYYASLLFPADFSQKIAASVSGNTQKPEIVYTVNEKLNAVAPKITEKGATNVTAQISENLIRTVSETVLTRMKELGMEFEQQLPTIRRIESRILELEKRLPDIEAVGEQALDLEQKLPQIREKADKIVALEQRIPEIDRAGQALLNVEERWPRINEAAQDVLLLQEKLPDLQRVASRVTELDQHFDQVEAALKKVIQDTGKANEIVETALAAIPKLEAIAADGGAFADQLSRFLQNNNAAFEAMIPVIRQNLILLQQTADAVQQVTALLQSANIDPKPVLAALAFAADRAEGAARIAGAIADLFARLDDYVPGASLSHAEERLGAVNVNMKELAQTMRSIASAIERGEQPAKTVVDRLNTLSREASAILGDILSRYDTEIVPNMKTALNRLQSVAQNATDVLQTAKTKLPDFQAILQDAQQGIRFVQAGLDALQGDMPQIRSRIHDTSVSLQQRMSEVTQAVNAAAAFVRDDLPGVEQKLHRAADFVRNDLPAAEAELRRVSELYRTHFADVEGVIHQTADFVRDDLPAFEAAVHKAADQIRRLEGENNIDALLDWLRSDTGRESDFLANPVLIKEIKKFPIPNYGSAMSPFYTTLSLWVGAMLLVSLMRVDVEDVERIYKSHEVYFGRMCIFLTIGLCQAVIVSLGDFFILGTYVASKFGFVLFACLISAVFVTITYTLVSVFGNIGKGLAIIFLVLQFSSSGGTFPVSTAAPFFQKLNPLVPFTYAVGLMREAVGGMLPGVVAKQILFLLGFIAVCYIVALALKKPLSGYTERVAKKAKQTKLIS</sequence>
<comment type="subcellular location">
    <subcellularLocation>
        <location evidence="1">Membrane</location>
        <topology evidence="1">Multi-pass membrane protein</topology>
    </subcellularLocation>
</comment>
<dbReference type="GO" id="GO:0016020">
    <property type="term" value="C:membrane"/>
    <property type="evidence" value="ECO:0007669"/>
    <property type="project" value="UniProtKB-SubCell"/>
</dbReference>
<name>A0A916K2K2_9BACL</name>
<evidence type="ECO:0000313" key="7">
    <source>
        <dbReference type="EMBL" id="CAG7627178.1"/>
    </source>
</evidence>
<keyword evidence="4 5" id="KW-0472">Membrane</keyword>
<evidence type="ECO:0000256" key="2">
    <source>
        <dbReference type="ARBA" id="ARBA00022692"/>
    </source>
</evidence>
<dbReference type="PANTHER" id="PTHR43077:SF10">
    <property type="entry name" value="TRANSPORT PERMEASE PROTEIN"/>
    <property type="match status" value="1"/>
</dbReference>
<dbReference type="Proteomes" id="UP000693672">
    <property type="component" value="Unassembled WGS sequence"/>
</dbReference>
<dbReference type="InterPro" id="IPR051328">
    <property type="entry name" value="T7SS_ABC-Transporter"/>
</dbReference>
<protein>
    <recommendedName>
        <fullName evidence="6">ABC-2 type transporter transmembrane domain-containing protein</fullName>
    </recommendedName>
</protein>
<feature type="domain" description="ABC-2 type transporter transmembrane" evidence="6">
    <location>
        <begin position="30"/>
        <end position="199"/>
    </location>
</feature>
<feature type="transmembrane region" description="Helical" evidence="5">
    <location>
        <begin position="852"/>
        <end position="869"/>
    </location>
</feature>
<evidence type="ECO:0000313" key="8">
    <source>
        <dbReference type="Proteomes" id="UP000693672"/>
    </source>
</evidence>
<dbReference type="GO" id="GO:0140359">
    <property type="term" value="F:ABC-type transporter activity"/>
    <property type="evidence" value="ECO:0007669"/>
    <property type="project" value="InterPro"/>
</dbReference>
<keyword evidence="3 5" id="KW-1133">Transmembrane helix</keyword>
<feature type="domain" description="ABC-2 type transporter transmembrane" evidence="6">
    <location>
        <begin position="688"/>
        <end position="867"/>
    </location>
</feature>
<dbReference type="RefSeq" id="WP_218092660.1">
    <property type="nucleotide sequence ID" value="NZ_CAJVAS010000011.1"/>
</dbReference>
<comment type="caution">
    <text evidence="7">The sequence shown here is derived from an EMBL/GenBank/DDBJ whole genome shotgun (WGS) entry which is preliminary data.</text>
</comment>
<dbReference type="PANTHER" id="PTHR43077">
    <property type="entry name" value="TRANSPORT PERMEASE YVFS-RELATED"/>
    <property type="match status" value="1"/>
</dbReference>
<feature type="transmembrane region" description="Helical" evidence="5">
    <location>
        <begin position="795"/>
        <end position="820"/>
    </location>
</feature>
<keyword evidence="2 5" id="KW-0812">Transmembrane</keyword>
<gene>
    <name evidence="7" type="ORF">PAESOLCIP111_02889</name>
</gene>
<evidence type="ECO:0000256" key="5">
    <source>
        <dbReference type="SAM" id="Phobius"/>
    </source>
</evidence>
<dbReference type="NCBIfam" id="TIGR03062">
    <property type="entry name" value="pip_yhgE_Cterm"/>
    <property type="match status" value="1"/>
</dbReference>
<dbReference type="InterPro" id="IPR013525">
    <property type="entry name" value="ABC2_TM"/>
</dbReference>
<reference evidence="7" key="1">
    <citation type="submission" date="2021-06" db="EMBL/GenBank/DDBJ databases">
        <authorList>
            <person name="Criscuolo A."/>
        </authorList>
    </citation>
    <scope>NUCLEOTIDE SEQUENCE</scope>
    <source>
        <strain evidence="7">CIP111600</strain>
    </source>
</reference>
<dbReference type="AlphaFoldDB" id="A0A916K2K2"/>
<dbReference type="InterPro" id="IPR017501">
    <property type="entry name" value="Phage_infect_YhgE_C"/>
</dbReference>
<feature type="transmembrane region" description="Helical" evidence="5">
    <location>
        <begin position="736"/>
        <end position="760"/>
    </location>
</feature>
<evidence type="ECO:0000259" key="6">
    <source>
        <dbReference type="Pfam" id="PF12698"/>
    </source>
</evidence>
<dbReference type="EMBL" id="CAJVAS010000011">
    <property type="protein sequence ID" value="CAG7627178.1"/>
    <property type="molecule type" value="Genomic_DNA"/>
</dbReference>
<dbReference type="InterPro" id="IPR017500">
    <property type="entry name" value="Phage_infect_YhgE_N"/>
</dbReference>
<proteinExistence type="predicted"/>
<accession>A0A916K2K2</accession>
<dbReference type="Pfam" id="PF12698">
    <property type="entry name" value="ABC2_membrane_3"/>
    <property type="match status" value="2"/>
</dbReference>
<dbReference type="NCBIfam" id="TIGR03061">
    <property type="entry name" value="pip_yhgE_Nterm"/>
    <property type="match status" value="1"/>
</dbReference>
<feature type="transmembrane region" description="Helical" evidence="5">
    <location>
        <begin position="21"/>
        <end position="44"/>
    </location>
</feature>
<evidence type="ECO:0000256" key="1">
    <source>
        <dbReference type="ARBA" id="ARBA00004141"/>
    </source>
</evidence>
<feature type="transmembrane region" description="Helical" evidence="5">
    <location>
        <begin position="766"/>
        <end position="788"/>
    </location>
</feature>
<organism evidence="7 8">
    <name type="scientific">Paenibacillus solanacearum</name>
    <dbReference type="NCBI Taxonomy" id="2048548"/>
    <lineage>
        <taxon>Bacteria</taxon>
        <taxon>Bacillati</taxon>
        <taxon>Bacillota</taxon>
        <taxon>Bacilli</taxon>
        <taxon>Bacillales</taxon>
        <taxon>Paenibacillaceae</taxon>
        <taxon>Paenibacillus</taxon>
    </lineage>
</organism>
<evidence type="ECO:0000256" key="4">
    <source>
        <dbReference type="ARBA" id="ARBA00023136"/>
    </source>
</evidence>
<feature type="transmembrane region" description="Helical" evidence="5">
    <location>
        <begin position="696"/>
        <end position="715"/>
    </location>
</feature>
<keyword evidence="8" id="KW-1185">Reference proteome</keyword>
<evidence type="ECO:0000256" key="3">
    <source>
        <dbReference type="ARBA" id="ARBA00022989"/>
    </source>
</evidence>